<name>A0A1G2HSL5_9BACT</name>
<dbReference type="STRING" id="1802200.A2812_00160"/>
<evidence type="ECO:0008006" key="3">
    <source>
        <dbReference type="Google" id="ProtNLM"/>
    </source>
</evidence>
<dbReference type="EMBL" id="MHOM01000004">
    <property type="protein sequence ID" value="OGZ65536.1"/>
    <property type="molecule type" value="Genomic_DNA"/>
</dbReference>
<dbReference type="Gene3D" id="3.40.50.1240">
    <property type="entry name" value="Phosphoglycerate mutase-like"/>
    <property type="match status" value="1"/>
</dbReference>
<dbReference type="SMART" id="SM00855">
    <property type="entry name" value="PGAM"/>
    <property type="match status" value="1"/>
</dbReference>
<dbReference type="Proteomes" id="UP000177190">
    <property type="component" value="Unassembled WGS sequence"/>
</dbReference>
<dbReference type="PANTHER" id="PTHR47821">
    <property type="entry name" value="PHOSPHOGLYCERATE MUTASE FAMILY PROTEIN"/>
    <property type="match status" value="1"/>
</dbReference>
<reference evidence="1 2" key="1">
    <citation type="journal article" date="2016" name="Nat. Commun.">
        <title>Thousands of microbial genomes shed light on interconnected biogeochemical processes in an aquifer system.</title>
        <authorList>
            <person name="Anantharaman K."/>
            <person name="Brown C.T."/>
            <person name="Hug L.A."/>
            <person name="Sharon I."/>
            <person name="Castelle C.J."/>
            <person name="Probst A.J."/>
            <person name="Thomas B.C."/>
            <person name="Singh A."/>
            <person name="Wilkins M.J."/>
            <person name="Karaoz U."/>
            <person name="Brodie E.L."/>
            <person name="Williams K.H."/>
            <person name="Hubbard S.S."/>
            <person name="Banfield J.F."/>
        </authorList>
    </citation>
    <scope>NUCLEOTIDE SEQUENCE [LARGE SCALE GENOMIC DNA]</scope>
</reference>
<comment type="caution">
    <text evidence="1">The sequence shown here is derived from an EMBL/GenBank/DDBJ whole genome shotgun (WGS) entry which is preliminary data.</text>
</comment>
<dbReference type="PANTHER" id="PTHR47821:SF2">
    <property type="entry name" value="PHOSPHOGLYCERATE MUTASE FAMILY PROTEIN"/>
    <property type="match status" value="1"/>
</dbReference>
<sequence length="194" mass="21937">MELNNNYFLLRHGQTIYQKNGIKVNYPAGSDPTLSITPEGEEMIKKVAEDLKSENISMIFSSPALRTKQSAEIAAKILGVKEINYDSRLADINMGVFAGKTHKEYEDFFLSKMERFEKKPEGGENWTDILARLGSFLNDVEKKYKGEIILVVSHADPLWLLAGLLKGFKKNEEFFASRKAGDNLYPDVGELIRV</sequence>
<dbReference type="SUPFAM" id="SSF53254">
    <property type="entry name" value="Phosphoglycerate mutase-like"/>
    <property type="match status" value="1"/>
</dbReference>
<evidence type="ECO:0000313" key="2">
    <source>
        <dbReference type="Proteomes" id="UP000177190"/>
    </source>
</evidence>
<dbReference type="InterPro" id="IPR029033">
    <property type="entry name" value="His_PPase_superfam"/>
</dbReference>
<proteinExistence type="predicted"/>
<gene>
    <name evidence="1" type="ORF">A2812_00160</name>
</gene>
<organism evidence="1 2">
    <name type="scientific">Candidatus Staskawiczbacteria bacterium RIFCSPHIGHO2_01_FULL_36_16</name>
    <dbReference type="NCBI Taxonomy" id="1802200"/>
    <lineage>
        <taxon>Bacteria</taxon>
        <taxon>Candidatus Staskawicziibacteriota</taxon>
    </lineage>
</organism>
<dbReference type="Pfam" id="PF00300">
    <property type="entry name" value="His_Phos_1"/>
    <property type="match status" value="1"/>
</dbReference>
<dbReference type="CDD" id="cd07067">
    <property type="entry name" value="HP_PGM_like"/>
    <property type="match status" value="1"/>
</dbReference>
<evidence type="ECO:0000313" key="1">
    <source>
        <dbReference type="EMBL" id="OGZ65536.1"/>
    </source>
</evidence>
<dbReference type="InterPro" id="IPR013078">
    <property type="entry name" value="His_Pase_superF_clade-1"/>
</dbReference>
<protein>
    <recommendedName>
        <fullName evidence="3">Phosphoglycerate mutase</fullName>
    </recommendedName>
</protein>
<dbReference type="AlphaFoldDB" id="A0A1G2HSL5"/>
<accession>A0A1G2HSL5</accession>